<evidence type="ECO:0000259" key="1">
    <source>
        <dbReference type="Pfam" id="PF01223"/>
    </source>
</evidence>
<dbReference type="Gene3D" id="3.40.570.10">
    <property type="entry name" value="Extracellular Endonuclease, subunit A"/>
    <property type="match status" value="1"/>
</dbReference>
<dbReference type="GO" id="GO:0046872">
    <property type="term" value="F:metal ion binding"/>
    <property type="evidence" value="ECO:0007669"/>
    <property type="project" value="InterPro"/>
</dbReference>
<organism evidence="2 3">
    <name type="scientific">Spirosoma endophyticum</name>
    <dbReference type="NCBI Taxonomy" id="662367"/>
    <lineage>
        <taxon>Bacteria</taxon>
        <taxon>Pseudomonadati</taxon>
        <taxon>Bacteroidota</taxon>
        <taxon>Cytophagia</taxon>
        <taxon>Cytophagales</taxon>
        <taxon>Cytophagaceae</taxon>
        <taxon>Spirosoma</taxon>
    </lineage>
</organism>
<proteinExistence type="predicted"/>
<dbReference type="InterPro" id="IPR001604">
    <property type="entry name" value="Endo_G_ENPP1-like_dom"/>
</dbReference>
<evidence type="ECO:0000313" key="2">
    <source>
        <dbReference type="EMBL" id="SFE79929.1"/>
    </source>
</evidence>
<dbReference type="InterPro" id="IPR044929">
    <property type="entry name" value="DNA/RNA_non-sp_Endonuclease_sf"/>
</dbReference>
<dbReference type="SUPFAM" id="SSF54060">
    <property type="entry name" value="His-Me finger endonucleases"/>
    <property type="match status" value="1"/>
</dbReference>
<reference evidence="2 3" key="1">
    <citation type="submission" date="2016-10" db="EMBL/GenBank/DDBJ databases">
        <authorList>
            <person name="de Groot N.N."/>
        </authorList>
    </citation>
    <scope>NUCLEOTIDE SEQUENCE [LARGE SCALE GENOMIC DNA]</scope>
    <source>
        <strain evidence="2 3">DSM 26130</strain>
    </source>
</reference>
<keyword evidence="3" id="KW-1185">Reference proteome</keyword>
<accession>A0A1I2DHL2</accession>
<dbReference type="EMBL" id="FOLQ01000019">
    <property type="protein sequence ID" value="SFE79929.1"/>
    <property type="molecule type" value="Genomic_DNA"/>
</dbReference>
<keyword evidence="2" id="KW-0540">Nuclease</keyword>
<dbReference type="GO" id="GO:0016787">
    <property type="term" value="F:hydrolase activity"/>
    <property type="evidence" value="ECO:0007669"/>
    <property type="project" value="InterPro"/>
</dbReference>
<name>A0A1I2DHL2_9BACT</name>
<keyword evidence="2" id="KW-0255">Endonuclease</keyword>
<sequence length="75" mass="8222">MVLPVGSDDVTRINTQTRVIAVWMPNTNATGEGVWGSYRVSVDEVERQTGYDLLSNVPESVQRVIEAGSDGTRIQ</sequence>
<dbReference type="GO" id="GO:0004519">
    <property type="term" value="F:endonuclease activity"/>
    <property type="evidence" value="ECO:0007669"/>
    <property type="project" value="UniProtKB-KW"/>
</dbReference>
<dbReference type="Proteomes" id="UP000198598">
    <property type="component" value="Unassembled WGS sequence"/>
</dbReference>
<evidence type="ECO:0000313" key="3">
    <source>
        <dbReference type="Proteomes" id="UP000198598"/>
    </source>
</evidence>
<keyword evidence="2" id="KW-0378">Hydrolase</keyword>
<dbReference type="Pfam" id="PF01223">
    <property type="entry name" value="Endonuclease_NS"/>
    <property type="match status" value="1"/>
</dbReference>
<protein>
    <submittedName>
        <fullName evidence="2">DNA/RNA non-specific endonuclease</fullName>
    </submittedName>
</protein>
<dbReference type="GO" id="GO:0003676">
    <property type="term" value="F:nucleic acid binding"/>
    <property type="evidence" value="ECO:0007669"/>
    <property type="project" value="InterPro"/>
</dbReference>
<dbReference type="AlphaFoldDB" id="A0A1I2DHL2"/>
<gene>
    <name evidence="2" type="ORF">SAMN05216167_119130</name>
</gene>
<dbReference type="InterPro" id="IPR044925">
    <property type="entry name" value="His-Me_finger_sf"/>
</dbReference>
<feature type="domain" description="DNA/RNA non-specific endonuclease/pyrophosphatase/phosphodiesterase" evidence="1">
    <location>
        <begin position="15"/>
        <end position="59"/>
    </location>
</feature>
<dbReference type="STRING" id="662367.SAMN05216167_119130"/>